<dbReference type="InterPro" id="IPR036388">
    <property type="entry name" value="WH-like_DNA-bd_sf"/>
</dbReference>
<protein>
    <recommendedName>
        <fullName evidence="3">Repressor phrH2</fullName>
    </recommendedName>
</protein>
<dbReference type="EMBL" id="CP031148">
    <property type="protein sequence ID" value="AXG11758.1"/>
    <property type="molecule type" value="Genomic_DNA"/>
</dbReference>
<evidence type="ECO:0000313" key="1">
    <source>
        <dbReference type="EMBL" id="AXG11758.1"/>
    </source>
</evidence>
<evidence type="ECO:0008006" key="3">
    <source>
        <dbReference type="Google" id="ProtNLM"/>
    </source>
</evidence>
<dbReference type="KEGG" id="haq:DU484_06215"/>
<accession>A0A345EHT6</accession>
<sequence length="108" mass="12587">MRRSGCWMTHTDDRILEYLYEVSTATAWEIAYEQGVVADRRRIGRRCRVLVNAGFVNVVEREGLNDEFEITRWGELYLDGDVDAELRRPLPAMRPPDKVRPGWWAGFG</sequence>
<dbReference type="Gene3D" id="1.10.10.10">
    <property type="entry name" value="Winged helix-like DNA-binding domain superfamily/Winged helix DNA-binding domain"/>
    <property type="match status" value="1"/>
</dbReference>
<dbReference type="AlphaFoldDB" id="A0A345EHT6"/>
<proteinExistence type="predicted"/>
<evidence type="ECO:0000313" key="2">
    <source>
        <dbReference type="Proteomes" id="UP000252985"/>
    </source>
</evidence>
<reference evidence="1 2" key="1">
    <citation type="submission" date="2018-07" db="EMBL/GenBank/DDBJ databases">
        <title>Genome sequences of Haloplanus sp. CBA1112.</title>
        <authorList>
            <person name="Kim Y.B."/>
            <person name="Roh S.W."/>
        </authorList>
    </citation>
    <scope>NUCLEOTIDE SEQUENCE [LARGE SCALE GENOMIC DNA]</scope>
    <source>
        <strain evidence="1 2">CBA1112</strain>
    </source>
</reference>
<dbReference type="Proteomes" id="UP000252985">
    <property type="component" value="Chromosome"/>
</dbReference>
<organism evidence="1 2">
    <name type="scientific">Haloplanus rubicundus</name>
    <dbReference type="NCBI Taxonomy" id="1547898"/>
    <lineage>
        <taxon>Archaea</taxon>
        <taxon>Methanobacteriati</taxon>
        <taxon>Methanobacteriota</taxon>
        <taxon>Stenosarchaea group</taxon>
        <taxon>Halobacteria</taxon>
        <taxon>Halobacteriales</taxon>
        <taxon>Haloferacaceae</taxon>
        <taxon>Haloplanus</taxon>
    </lineage>
</organism>
<gene>
    <name evidence="1" type="ORF">DU484_06215</name>
</gene>
<name>A0A345EHT6_9EURY</name>